<evidence type="ECO:0000313" key="2">
    <source>
        <dbReference type="Proteomes" id="UP000068196"/>
    </source>
</evidence>
<dbReference type="Proteomes" id="UP000068196">
    <property type="component" value="Chromosome"/>
</dbReference>
<protein>
    <submittedName>
        <fullName evidence="1">Uncharacterized protein</fullName>
    </submittedName>
</protein>
<dbReference type="AlphaFoldDB" id="A0A0U5AHL0"/>
<dbReference type="RefSeq" id="WP_153303645.1">
    <property type="nucleotide sequence ID" value="NZ_AP014945.1"/>
</dbReference>
<reference evidence="2" key="2">
    <citation type="journal article" date="2016" name="Int. J. Syst. Evol. Microbiol.">
        <title>Caldimicrobium thiodismutans sp. nov., a sulfur-disproportionating bacterium isolated from a hot spring.</title>
        <authorList>
            <person name="Kojima H."/>
            <person name="Umezawa K."/>
            <person name="Fukui M."/>
        </authorList>
    </citation>
    <scope>NUCLEOTIDE SEQUENCE [LARGE SCALE GENOMIC DNA]</scope>
    <source>
        <strain evidence="2">TF1</strain>
    </source>
</reference>
<sequence length="57" mass="6577">MPKAMNKLEFSFRLIVIRWRAGQRDLFSDGYKYHCIATDLECPAEEVVECLPTIALS</sequence>
<name>A0A0U5AHL0_9BACT</name>
<accession>A0A0U5AHL0</accession>
<reference evidence="1 2" key="1">
    <citation type="journal article" date="2016" name="Int. J. Syst. Evol. Microbiol.">
        <title>Caldimicrobium thiodismutans sp. nov., a sulfur-disproportionating bacterium isolated from a hot spring, and emended description of the genus Caldimicrobium.</title>
        <authorList>
            <person name="Kojima H."/>
            <person name="Umezawa K."/>
            <person name="Fukui M."/>
        </authorList>
    </citation>
    <scope>NUCLEOTIDE SEQUENCE [LARGE SCALE GENOMIC DNA]</scope>
    <source>
        <strain evidence="1 2">TF1</strain>
    </source>
</reference>
<organism evidence="1 2">
    <name type="scientific">Caldimicrobium thiodismutans</name>
    <dbReference type="NCBI Taxonomy" id="1653476"/>
    <lineage>
        <taxon>Bacteria</taxon>
        <taxon>Pseudomonadati</taxon>
        <taxon>Thermodesulfobacteriota</taxon>
        <taxon>Thermodesulfobacteria</taxon>
        <taxon>Thermodesulfobacteriales</taxon>
        <taxon>Thermodesulfobacteriaceae</taxon>
        <taxon>Caldimicrobium</taxon>
    </lineage>
</organism>
<evidence type="ECO:0000313" key="1">
    <source>
        <dbReference type="EMBL" id="BAU23388.1"/>
    </source>
</evidence>
<dbReference type="EMBL" id="AP014945">
    <property type="protein sequence ID" value="BAU23388.1"/>
    <property type="molecule type" value="Genomic_DNA"/>
</dbReference>
<dbReference type="STRING" id="1653476.THC_1004"/>
<dbReference type="KEGG" id="cthi:THC_1004"/>
<proteinExistence type="predicted"/>
<keyword evidence="2" id="KW-1185">Reference proteome</keyword>
<gene>
    <name evidence="1" type="ORF">THC_1004</name>
</gene>